<dbReference type="KEGG" id="mey:TM49_20510"/>
<dbReference type="SUPFAM" id="SSF56235">
    <property type="entry name" value="N-terminal nucleophile aminohydrolases (Ntn hydrolases)"/>
    <property type="match status" value="1"/>
</dbReference>
<dbReference type="PANTHER" id="PTHR35527:SF2">
    <property type="entry name" value="HYDROLASE"/>
    <property type="match status" value="1"/>
</dbReference>
<evidence type="ECO:0000259" key="4">
    <source>
        <dbReference type="Pfam" id="PF02275"/>
    </source>
</evidence>
<dbReference type="Gene3D" id="3.60.60.10">
    <property type="entry name" value="Penicillin V Acylase, Chain A"/>
    <property type="match status" value="1"/>
</dbReference>
<reference evidence="5 6" key="1">
    <citation type="journal article" date="2015" name="Genome Announc.">
        <title>Complete genome sequence of Martelella endophytica YC6887, which has antifungal activity associated with a halophyte.</title>
        <authorList>
            <person name="Khan A."/>
            <person name="Khan H."/>
            <person name="Chung E.J."/>
            <person name="Hossain M.T."/>
            <person name="Chung Y.R."/>
        </authorList>
    </citation>
    <scope>NUCLEOTIDE SEQUENCE [LARGE SCALE GENOMIC DNA]</scope>
    <source>
        <strain evidence="5">YC6887</strain>
    </source>
</reference>
<organism evidence="5 6">
    <name type="scientific">Martelella endophytica</name>
    <dbReference type="NCBI Taxonomy" id="1486262"/>
    <lineage>
        <taxon>Bacteria</taxon>
        <taxon>Pseudomonadati</taxon>
        <taxon>Pseudomonadota</taxon>
        <taxon>Alphaproteobacteria</taxon>
        <taxon>Hyphomicrobiales</taxon>
        <taxon>Aurantimonadaceae</taxon>
        <taxon>Martelella</taxon>
    </lineage>
</organism>
<dbReference type="RefSeq" id="WP_045683949.1">
    <property type="nucleotide sequence ID" value="NZ_CP010803.1"/>
</dbReference>
<evidence type="ECO:0000256" key="2">
    <source>
        <dbReference type="ARBA" id="ARBA00022801"/>
    </source>
</evidence>
<dbReference type="PATRIC" id="fig|1486262.3.peg.4238"/>
<feature type="signal peptide" evidence="3">
    <location>
        <begin position="1"/>
        <end position="27"/>
    </location>
</feature>
<dbReference type="PANTHER" id="PTHR35527">
    <property type="entry name" value="CHOLOYLGLYCINE HYDROLASE"/>
    <property type="match status" value="1"/>
</dbReference>
<name>A0A0D5LVV1_MAREN</name>
<dbReference type="GO" id="GO:0016787">
    <property type="term" value="F:hydrolase activity"/>
    <property type="evidence" value="ECO:0007669"/>
    <property type="project" value="UniProtKB-KW"/>
</dbReference>
<feature type="domain" description="Choloylglycine hydrolase/NAAA C-terminal" evidence="4">
    <location>
        <begin position="28"/>
        <end position="349"/>
    </location>
</feature>
<dbReference type="STRING" id="1486262.TM49_20510"/>
<dbReference type="HOGENOM" id="CLU_045206_1_2_5"/>
<evidence type="ECO:0000313" key="6">
    <source>
        <dbReference type="Proteomes" id="UP000032611"/>
    </source>
</evidence>
<dbReference type="InterPro" id="IPR029132">
    <property type="entry name" value="CBAH/NAAA_C"/>
</dbReference>
<evidence type="ECO:0000256" key="3">
    <source>
        <dbReference type="SAM" id="SignalP"/>
    </source>
</evidence>
<dbReference type="EMBL" id="CP010803">
    <property type="protein sequence ID" value="AJY47513.1"/>
    <property type="molecule type" value="Genomic_DNA"/>
</dbReference>
<proteinExistence type="inferred from homology"/>
<keyword evidence="3" id="KW-0732">Signal</keyword>
<keyword evidence="2 5" id="KW-0378">Hydrolase</keyword>
<dbReference type="InterPro" id="IPR052193">
    <property type="entry name" value="Peptidase_C59"/>
</dbReference>
<dbReference type="OrthoDB" id="9794717at2"/>
<keyword evidence="6" id="KW-1185">Reference proteome</keyword>
<feature type="chain" id="PRO_5005429390" evidence="3">
    <location>
        <begin position="28"/>
        <end position="363"/>
    </location>
</feature>
<dbReference type="AlphaFoldDB" id="A0A0D5LVV1"/>
<gene>
    <name evidence="5" type="ORF">TM49_20510</name>
</gene>
<comment type="similarity">
    <text evidence="1">Belongs to the peptidase C59 family.</text>
</comment>
<dbReference type="Proteomes" id="UP000032611">
    <property type="component" value="Chromosome"/>
</dbReference>
<dbReference type="Pfam" id="PF02275">
    <property type="entry name" value="CBAH"/>
    <property type="match status" value="1"/>
</dbReference>
<dbReference type="CDD" id="cd00542">
    <property type="entry name" value="Ntn_PVA"/>
    <property type="match status" value="1"/>
</dbReference>
<evidence type="ECO:0000256" key="1">
    <source>
        <dbReference type="ARBA" id="ARBA00006625"/>
    </source>
</evidence>
<protein>
    <submittedName>
        <fullName evidence="5">Choloylglycine hydrolase</fullName>
    </submittedName>
</protein>
<sequence>MITRTFGRKLAAALMASAMLAAPAAEACTGITLTAADGSVVRARTMEFGVDLQSDVIVSPRNYERTGETPDQKPGLSWKAKYASVGTNGAGLPVIVDGLNEKGLSVGIFYFDQSAQFQPYDAADPSKTIAPWQLGSYILDNFAGVEEVKAALPDINVAPVVLEQFKIVLPVHYIVTEESGKSIVIEYVDGKLSVQDNPLGVITNNPPFDWHMTNLKNYVNLDYANVEPKKLGDLTISGFGQGTGMLGAPGDFTSPSRFVRAAFFQTGVAQGKTSDDAIFEAFHILNNFDIPKGSVREMGSDGQYTPDYTQWTSADDLSQKRFYFRTYDNSTIRFVDLLKQDLDAKDIKTIKMDGYETAEEVGN</sequence>
<dbReference type="InterPro" id="IPR029055">
    <property type="entry name" value="Ntn_hydrolases_N"/>
</dbReference>
<accession>A0A0D5LVV1</accession>
<evidence type="ECO:0000313" key="5">
    <source>
        <dbReference type="EMBL" id="AJY47513.1"/>
    </source>
</evidence>